<dbReference type="CDD" id="cd00085">
    <property type="entry name" value="HNHc"/>
    <property type="match status" value="1"/>
</dbReference>
<reference evidence="2 3" key="1">
    <citation type="submission" date="2024-10" db="EMBL/GenBank/DDBJ databases">
        <title>The Natural Products Discovery Center: Release of the First 8490 Sequenced Strains for Exploring Actinobacteria Biosynthetic Diversity.</title>
        <authorList>
            <person name="Kalkreuter E."/>
            <person name="Kautsar S.A."/>
            <person name="Yang D."/>
            <person name="Bader C.D."/>
            <person name="Teijaro C.N."/>
            <person name="Fluegel L."/>
            <person name="Davis C.M."/>
            <person name="Simpson J.R."/>
            <person name="Lauterbach L."/>
            <person name="Steele A.D."/>
            <person name="Gui C."/>
            <person name="Meng S."/>
            <person name="Li G."/>
            <person name="Viehrig K."/>
            <person name="Ye F."/>
            <person name="Su P."/>
            <person name="Kiefer A.F."/>
            <person name="Nichols A."/>
            <person name="Cepeda A.J."/>
            <person name="Yan W."/>
            <person name="Fan B."/>
            <person name="Jiang Y."/>
            <person name="Adhikari A."/>
            <person name="Zheng C.-J."/>
            <person name="Schuster L."/>
            <person name="Cowan T.M."/>
            <person name="Smanski M.J."/>
            <person name="Chevrette M.G."/>
            <person name="De Carvalho L.P.S."/>
            <person name="Shen B."/>
        </authorList>
    </citation>
    <scope>NUCLEOTIDE SEQUENCE [LARGE SCALE GENOMIC DNA]</scope>
    <source>
        <strain evidence="2 3">NPDC012605</strain>
    </source>
</reference>
<organism evidence="2 3">
    <name type="scientific">Streptomyces flavochromogenes</name>
    <dbReference type="NCBI Taxonomy" id="68199"/>
    <lineage>
        <taxon>Bacteria</taxon>
        <taxon>Bacillati</taxon>
        <taxon>Actinomycetota</taxon>
        <taxon>Actinomycetes</taxon>
        <taxon>Kitasatosporales</taxon>
        <taxon>Streptomycetaceae</taxon>
        <taxon>Streptomyces</taxon>
    </lineage>
</organism>
<dbReference type="InterPro" id="IPR002711">
    <property type="entry name" value="HNH"/>
</dbReference>
<proteinExistence type="predicted"/>
<keyword evidence="3" id="KW-1185">Reference proteome</keyword>
<evidence type="ECO:0000313" key="2">
    <source>
        <dbReference type="EMBL" id="MFF5917755.1"/>
    </source>
</evidence>
<dbReference type="Proteomes" id="UP001602370">
    <property type="component" value="Unassembled WGS sequence"/>
</dbReference>
<keyword evidence="2" id="KW-0540">Nuclease</keyword>
<dbReference type="EMBL" id="JBIBDZ010000001">
    <property type="protein sequence ID" value="MFF5917755.1"/>
    <property type="molecule type" value="Genomic_DNA"/>
</dbReference>
<dbReference type="InterPro" id="IPR003615">
    <property type="entry name" value="HNH_nuc"/>
</dbReference>
<evidence type="ECO:0000313" key="3">
    <source>
        <dbReference type="Proteomes" id="UP001602370"/>
    </source>
</evidence>
<keyword evidence="2" id="KW-0378">Hydrolase</keyword>
<gene>
    <name evidence="2" type="ORF">ACFY8C_05360</name>
</gene>
<evidence type="ECO:0000259" key="1">
    <source>
        <dbReference type="Pfam" id="PF01844"/>
    </source>
</evidence>
<name>A0ABW6XJU9_9ACTN</name>
<keyword evidence="2" id="KW-0255">Endonuclease</keyword>
<comment type="caution">
    <text evidence="2">The sequence shown here is derived from an EMBL/GenBank/DDBJ whole genome shotgun (WGS) entry which is preliminary data.</text>
</comment>
<protein>
    <submittedName>
        <fullName evidence="2">HNH endonuclease</fullName>
    </submittedName>
</protein>
<sequence>MGQISWVRDELLLACALVMENSWHELRQNDVRVLELSDLLRSLPLHRNAAADPRFRSRNSVSRKTTDIATAHPNHVGGATKGGRPTQRVVADFLADPQGMLAAAHALRAGIAGGELYDAPVQPDEVDEDGETSAREGRLLVRLALHRERDRGLRNRKIQQARKLNEPIRCEACTFDFGAIYGPLGADYIEVHHVTPLHVVGPSETRLEDLALLCANCHRMCHRNYAGEAWRTPEDLREKMRAAARHAASPAS</sequence>
<accession>A0ABW6XJU9</accession>
<feature type="domain" description="HNH" evidence="1">
    <location>
        <begin position="170"/>
        <end position="223"/>
    </location>
</feature>
<dbReference type="Gene3D" id="1.10.30.50">
    <property type="match status" value="1"/>
</dbReference>
<dbReference type="Pfam" id="PF01844">
    <property type="entry name" value="HNH"/>
    <property type="match status" value="1"/>
</dbReference>
<dbReference type="RefSeq" id="WP_388305194.1">
    <property type="nucleotide sequence ID" value="NZ_JBIBDZ010000001.1"/>
</dbReference>
<dbReference type="GO" id="GO:0004519">
    <property type="term" value="F:endonuclease activity"/>
    <property type="evidence" value="ECO:0007669"/>
    <property type="project" value="UniProtKB-KW"/>
</dbReference>